<gene>
    <name evidence="2" type="ORF">GNH96_10620</name>
</gene>
<dbReference type="AlphaFoldDB" id="A0A858Q9C5"/>
<sequence length="621" mass="67113">MDARQPAGLRLRRAGGPMGGRGNGGLYAAVLALVLAACGDSDSPAPVPDAGFGVGVNVAGLAYYGTEIPFVDLFKLSGPWLTQCQPGRDPGCSEGGWPPGASAWNTLEQDKLALDAAGYPKSLPGPAGNAASGSRFTSVATLVPTGLSPSRPTGRFLVFYQGQGTLGYARGAVRNPALSRPGREVVDVTGDGSESWFELAILATDPAGSDDYLRNISVMAEGGPCDGPAPAYCMDSQVCDEQRACRPFEEAGQPQLFDPRFLRNLTKFRAIRFMAYQNTNDSPALSWADRTTPASRSWAQDNRDGGPAEMIPALGNRLQADIWVNMPAHADDDYVRQFSALIRQGLDKGRKVYVEYGNEAWNDVFFAGRWMEAQALAKWPDAGDSAYGKRLQWYGMRTAQVCDIWKEVWAEEGARVVCVMGSQAANPWTARQSLDCPLWRTESGGAPCYRHHIRALAIAPYFGHYLGLPEHAAVVKGWCADPDGGLNRLFAELFHGGELPGGPAGGALAEAKRQMQENKRLAHEYGLDLVAYEGGQHLVGVGEAGNDPAITALFVAANRDERMGEVYLRHLEDWRDAGGGLYHLWNSVGPSTRWGSWGLLEYRDQPGAPKYDAVRALMPQE</sequence>
<proteinExistence type="predicted"/>
<dbReference type="Proteomes" id="UP000503004">
    <property type="component" value="Chromosome"/>
</dbReference>
<feature type="region of interest" description="Disordered" evidence="1">
    <location>
        <begin position="286"/>
        <end position="305"/>
    </location>
</feature>
<reference evidence="3" key="1">
    <citation type="submission" date="2019-12" db="EMBL/GenBank/DDBJ databases">
        <authorList>
            <person name="Awala S.I."/>
            <person name="Rhee S.K."/>
        </authorList>
    </citation>
    <scope>NUCLEOTIDE SEQUENCE [LARGE SCALE GENOMIC DNA]</scope>
    <source>
        <strain evidence="3">IM1</strain>
    </source>
</reference>
<evidence type="ECO:0000256" key="1">
    <source>
        <dbReference type="SAM" id="MobiDB-lite"/>
    </source>
</evidence>
<evidence type="ECO:0000313" key="3">
    <source>
        <dbReference type="Proteomes" id="UP000503004"/>
    </source>
</evidence>
<dbReference type="KEGG" id="metu:GNH96_10620"/>
<protein>
    <submittedName>
        <fullName evidence="2">Cellulose-binding protein</fullName>
    </submittedName>
</protein>
<organism evidence="2 3">
    <name type="scientific">Methylococcus geothermalis</name>
    <dbReference type="NCBI Taxonomy" id="2681310"/>
    <lineage>
        <taxon>Bacteria</taxon>
        <taxon>Pseudomonadati</taxon>
        <taxon>Pseudomonadota</taxon>
        <taxon>Gammaproteobacteria</taxon>
        <taxon>Methylococcales</taxon>
        <taxon>Methylococcaceae</taxon>
        <taxon>Methylococcus</taxon>
    </lineage>
</organism>
<accession>A0A858Q9C5</accession>
<keyword evidence="3" id="KW-1185">Reference proteome</keyword>
<name>A0A858Q9C5_9GAMM</name>
<evidence type="ECO:0000313" key="2">
    <source>
        <dbReference type="EMBL" id="QJD30381.1"/>
    </source>
</evidence>
<dbReference type="EMBL" id="CP046565">
    <property type="protein sequence ID" value="QJD30381.1"/>
    <property type="molecule type" value="Genomic_DNA"/>
</dbReference>